<evidence type="ECO:0000313" key="3">
    <source>
        <dbReference type="Proteomes" id="UP001165383"/>
    </source>
</evidence>
<dbReference type="EMBL" id="JAMGBB010000001">
    <property type="protein sequence ID" value="MCL6741903.1"/>
    <property type="molecule type" value="Genomic_DNA"/>
</dbReference>
<dbReference type="PANTHER" id="PTHR30543:SF21">
    <property type="entry name" value="NAD(P)H-DEPENDENT FMN REDUCTASE LOT6"/>
    <property type="match status" value="1"/>
</dbReference>
<organism evidence="2 3">
    <name type="scientific">Sphingomonas brevis</name>
    <dbReference type="NCBI Taxonomy" id="2908206"/>
    <lineage>
        <taxon>Bacteria</taxon>
        <taxon>Pseudomonadati</taxon>
        <taxon>Pseudomonadota</taxon>
        <taxon>Alphaproteobacteria</taxon>
        <taxon>Sphingomonadales</taxon>
        <taxon>Sphingomonadaceae</taxon>
        <taxon>Sphingomonas</taxon>
    </lineage>
</organism>
<dbReference type="RefSeq" id="WP_249916263.1">
    <property type="nucleotide sequence ID" value="NZ_JAMGBB010000001.1"/>
</dbReference>
<reference evidence="2" key="1">
    <citation type="submission" date="2022-05" db="EMBL/GenBank/DDBJ databases">
        <authorList>
            <person name="Jo J.-H."/>
            <person name="Im W.-T."/>
        </authorList>
    </citation>
    <scope>NUCLEOTIDE SEQUENCE</scope>
    <source>
        <strain evidence="2">RB56-2</strain>
    </source>
</reference>
<comment type="caution">
    <text evidence="2">The sequence shown here is derived from an EMBL/GenBank/DDBJ whole genome shotgun (WGS) entry which is preliminary data.</text>
</comment>
<dbReference type="InterPro" id="IPR029039">
    <property type="entry name" value="Flavoprotein-like_sf"/>
</dbReference>
<dbReference type="InterPro" id="IPR050712">
    <property type="entry name" value="NAD(P)H-dep_reductase"/>
</dbReference>
<name>A0ABT0SBW2_9SPHN</name>
<dbReference type="PANTHER" id="PTHR30543">
    <property type="entry name" value="CHROMATE REDUCTASE"/>
    <property type="match status" value="1"/>
</dbReference>
<keyword evidence="3" id="KW-1185">Reference proteome</keyword>
<protein>
    <submittedName>
        <fullName evidence="2">NAD(P)H-dependent oxidoreductase</fullName>
    </submittedName>
</protein>
<dbReference type="Pfam" id="PF03358">
    <property type="entry name" value="FMN_red"/>
    <property type="match status" value="1"/>
</dbReference>
<dbReference type="SUPFAM" id="SSF52218">
    <property type="entry name" value="Flavoproteins"/>
    <property type="match status" value="1"/>
</dbReference>
<evidence type="ECO:0000313" key="2">
    <source>
        <dbReference type="EMBL" id="MCL6741903.1"/>
    </source>
</evidence>
<dbReference type="Gene3D" id="3.40.50.360">
    <property type="match status" value="1"/>
</dbReference>
<feature type="domain" description="NADPH-dependent FMN reductase-like" evidence="1">
    <location>
        <begin position="5"/>
        <end position="146"/>
    </location>
</feature>
<dbReference type="InterPro" id="IPR005025">
    <property type="entry name" value="FMN_Rdtase-like_dom"/>
</dbReference>
<gene>
    <name evidence="2" type="ORF">LZ518_12270</name>
</gene>
<evidence type="ECO:0000259" key="1">
    <source>
        <dbReference type="Pfam" id="PF03358"/>
    </source>
</evidence>
<dbReference type="Proteomes" id="UP001165383">
    <property type="component" value="Unassembled WGS sequence"/>
</dbReference>
<sequence>MSGLNIAVLLGSVRRDRVGTRAAKLVIRELEMRGHQVQPVDPLELQLPLLDRMYKEHPKGDAPEPLEMLAEIYRRADGFLVVSGEYNHGIPPALKNLLDHFLEEYFWRPSGIVCYSAGGFGGVRAAMQLRMTLAELGMSSVPSILPIPRISQTIGEDGVAIEPLVDRSARRFLDEFLWYANALKEARMNGTPY</sequence>
<proteinExistence type="predicted"/>
<accession>A0ABT0SBW2</accession>